<accession>A0ABM4UQT8</accession>
<dbReference type="PANTHER" id="PTHR33067:SF31">
    <property type="entry name" value="RNA-DIRECTED DNA POLYMERASE"/>
    <property type="match status" value="1"/>
</dbReference>
<dbReference type="GeneID" id="140008701"/>
<feature type="domain" description="Retrotransposon gag" evidence="2">
    <location>
        <begin position="12"/>
        <end position="105"/>
    </location>
</feature>
<evidence type="ECO:0000256" key="1">
    <source>
        <dbReference type="SAM" id="MobiDB-lite"/>
    </source>
</evidence>
<evidence type="ECO:0000313" key="4">
    <source>
        <dbReference type="RefSeq" id="XP_071909655.1"/>
    </source>
</evidence>
<dbReference type="Pfam" id="PF03732">
    <property type="entry name" value="Retrotrans_gag"/>
    <property type="match status" value="1"/>
</dbReference>
<sequence length="650" mass="74347">MNGVSDDAIRLRLFPFSLRDKAKMWLHSHAPNTFTTWDDLSRAFLNKYFPPGKTAKLRMDITGFSQMEGESLYEAWERFRDLLRKCPHHGLPEWLIIQTFYNGLSFSTKTMIDAAAGGALMGEHDTNECVDSEQVQFVNNYNRNAQNNPYSNTYNPGWRNHPNFGWKDQGNQPRPTNPPEFQSRQQQAETKPGWEIAVEKLAKVTSDRFERVEGRLDQLTTMYRNVEVQIGQIANVINNRNPGELPSKTEVNPREHVNAIILRSGKTVEGFDFENSGGEKDKKQAIEGEQESQNDHVIIDIDALHPKLNSNVIPFPHRLKKDGQDQEFEKFFKMFKQLHINIPFIDAITQIPSYARFLKDIMSKKRKIVDNEMISLTEECSALIKNKLPPKLKDPGSFSIPCTIGQLHFSNALCDLGASVSLMPLSVARRLGLQELKTTNITLQLADRSITRPMGILENVLIKVRQSIILVDFVVLDIEEDVRMPIILGRPFLATARTIIDVEKGKLILRINGEELKFNLDNKDGSIEPTALVSNMPSDEKVNQERTEEVKFINVLGTNFHGVGTKEEKIRMEVGLINSPFHEENGEKLSQFRKDKQNPLQGEVEPLYDKSNIPPWHLRKLDYEDQCMVHHMVDWLGSFDPWGENLSLML</sequence>
<dbReference type="InterPro" id="IPR005162">
    <property type="entry name" value="Retrotrans_gag_dom"/>
</dbReference>
<feature type="compositionally biased region" description="Polar residues" evidence="1">
    <location>
        <begin position="169"/>
        <end position="189"/>
    </location>
</feature>
<reference evidence="4" key="1">
    <citation type="submission" date="2025-08" db="UniProtKB">
        <authorList>
            <consortium name="RefSeq"/>
        </authorList>
    </citation>
    <scope>IDENTIFICATION</scope>
    <source>
        <tissue evidence="4">Leaves</tissue>
    </source>
</reference>
<gene>
    <name evidence="4" type="primary">LOC140008701</name>
</gene>
<dbReference type="RefSeq" id="XP_071909655.1">
    <property type="nucleotide sequence ID" value="XM_072053554.1"/>
</dbReference>
<organism evidence="3 4">
    <name type="scientific">Coffea arabica</name>
    <name type="common">Arabian coffee</name>
    <dbReference type="NCBI Taxonomy" id="13443"/>
    <lineage>
        <taxon>Eukaryota</taxon>
        <taxon>Viridiplantae</taxon>
        <taxon>Streptophyta</taxon>
        <taxon>Embryophyta</taxon>
        <taxon>Tracheophyta</taxon>
        <taxon>Spermatophyta</taxon>
        <taxon>Magnoliopsida</taxon>
        <taxon>eudicotyledons</taxon>
        <taxon>Gunneridae</taxon>
        <taxon>Pentapetalae</taxon>
        <taxon>asterids</taxon>
        <taxon>lamiids</taxon>
        <taxon>Gentianales</taxon>
        <taxon>Rubiaceae</taxon>
        <taxon>Ixoroideae</taxon>
        <taxon>Gardenieae complex</taxon>
        <taxon>Bertiereae - Coffeeae clade</taxon>
        <taxon>Coffeeae</taxon>
        <taxon>Coffea</taxon>
    </lineage>
</organism>
<dbReference type="PANTHER" id="PTHR33067">
    <property type="entry name" value="RNA-DIRECTED DNA POLYMERASE-RELATED"/>
    <property type="match status" value="1"/>
</dbReference>
<name>A0ABM4UQT8_COFAR</name>
<evidence type="ECO:0000313" key="3">
    <source>
        <dbReference type="Proteomes" id="UP001652660"/>
    </source>
</evidence>
<dbReference type="Proteomes" id="UP001652660">
    <property type="component" value="Chromosome 6c"/>
</dbReference>
<dbReference type="Gene3D" id="2.40.70.10">
    <property type="entry name" value="Acid Proteases"/>
    <property type="match status" value="1"/>
</dbReference>
<feature type="region of interest" description="Disordered" evidence="1">
    <location>
        <begin position="144"/>
        <end position="191"/>
    </location>
</feature>
<protein>
    <recommendedName>
        <fullName evidence="2">Retrotransposon gag domain-containing protein</fullName>
    </recommendedName>
</protein>
<evidence type="ECO:0000259" key="2">
    <source>
        <dbReference type="Pfam" id="PF03732"/>
    </source>
</evidence>
<proteinExistence type="predicted"/>
<dbReference type="CDD" id="cd00303">
    <property type="entry name" value="retropepsin_like"/>
    <property type="match status" value="1"/>
</dbReference>
<keyword evidence="3" id="KW-1185">Reference proteome</keyword>
<dbReference type="InterPro" id="IPR021109">
    <property type="entry name" value="Peptidase_aspartic_dom_sf"/>
</dbReference>
<dbReference type="Pfam" id="PF13650">
    <property type="entry name" value="Asp_protease_2"/>
    <property type="match status" value="1"/>
</dbReference>